<dbReference type="GO" id="GO:0016705">
    <property type="term" value="F:oxidoreductase activity, acting on paired donors, with incorporation or reduction of molecular oxygen"/>
    <property type="evidence" value="ECO:0007669"/>
    <property type="project" value="InterPro"/>
</dbReference>
<evidence type="ECO:0000256" key="8">
    <source>
        <dbReference type="PIRSR" id="PIRSR602401-1"/>
    </source>
</evidence>
<evidence type="ECO:0000256" key="6">
    <source>
        <dbReference type="ARBA" id="ARBA00023004"/>
    </source>
</evidence>
<keyword evidence="3 8" id="KW-0349">Heme</keyword>
<comment type="cofactor">
    <cofactor evidence="1 8">
        <name>heme</name>
        <dbReference type="ChEBI" id="CHEBI:30413"/>
    </cofactor>
</comment>
<dbReference type="GO" id="GO:0020037">
    <property type="term" value="F:heme binding"/>
    <property type="evidence" value="ECO:0007669"/>
    <property type="project" value="InterPro"/>
</dbReference>
<evidence type="ECO:0000256" key="1">
    <source>
        <dbReference type="ARBA" id="ARBA00001971"/>
    </source>
</evidence>
<dbReference type="GO" id="GO:0005506">
    <property type="term" value="F:iron ion binding"/>
    <property type="evidence" value="ECO:0007669"/>
    <property type="project" value="InterPro"/>
</dbReference>
<feature type="region of interest" description="Disordered" evidence="9">
    <location>
        <begin position="260"/>
        <end position="279"/>
    </location>
</feature>
<keyword evidence="11" id="KW-1185">Reference proteome</keyword>
<dbReference type="InterPro" id="IPR002401">
    <property type="entry name" value="Cyt_P450_E_grp-I"/>
</dbReference>
<gene>
    <name evidence="10" type="ORF">GTA08_BOTSDO08324</name>
</gene>
<evidence type="ECO:0000256" key="9">
    <source>
        <dbReference type="SAM" id="MobiDB-lite"/>
    </source>
</evidence>
<dbReference type="InterPro" id="IPR036396">
    <property type="entry name" value="Cyt_P450_sf"/>
</dbReference>
<comment type="caution">
    <text evidence="10">The sequence shown here is derived from an EMBL/GenBank/DDBJ whole genome shotgun (WGS) entry which is preliminary data.</text>
</comment>
<comment type="similarity">
    <text evidence="2">Belongs to the cytochrome P450 family.</text>
</comment>
<evidence type="ECO:0000256" key="7">
    <source>
        <dbReference type="ARBA" id="ARBA00023033"/>
    </source>
</evidence>
<evidence type="ECO:0000313" key="10">
    <source>
        <dbReference type="EMBL" id="KAF4303967.1"/>
    </source>
</evidence>
<evidence type="ECO:0000256" key="3">
    <source>
        <dbReference type="ARBA" id="ARBA00022617"/>
    </source>
</evidence>
<evidence type="ECO:0000256" key="4">
    <source>
        <dbReference type="ARBA" id="ARBA00022723"/>
    </source>
</evidence>
<keyword evidence="4 8" id="KW-0479">Metal-binding</keyword>
<feature type="binding site" description="axial binding residue" evidence="8">
    <location>
        <position position="458"/>
    </location>
    <ligand>
        <name>heme</name>
        <dbReference type="ChEBI" id="CHEBI:30413"/>
    </ligand>
    <ligandPart>
        <name>Fe</name>
        <dbReference type="ChEBI" id="CHEBI:18248"/>
    </ligandPart>
</feature>
<dbReference type="SUPFAM" id="SSF48264">
    <property type="entry name" value="Cytochrome P450"/>
    <property type="match status" value="1"/>
</dbReference>
<keyword evidence="7" id="KW-0503">Monooxygenase</keyword>
<evidence type="ECO:0000313" key="11">
    <source>
        <dbReference type="Proteomes" id="UP000572817"/>
    </source>
</evidence>
<dbReference type="AlphaFoldDB" id="A0A8H4IPA2"/>
<proteinExistence type="inferred from homology"/>
<dbReference type="Proteomes" id="UP000572817">
    <property type="component" value="Unassembled WGS sequence"/>
</dbReference>
<evidence type="ECO:0000256" key="5">
    <source>
        <dbReference type="ARBA" id="ARBA00023002"/>
    </source>
</evidence>
<dbReference type="InterPro" id="IPR001128">
    <property type="entry name" value="Cyt_P450"/>
</dbReference>
<sequence>MALDKVVASSLLSRQYVEILSTLTVLFLSYGLYSILTSQRPYPNIPLVGAEGGNGESKKRYSADGVGVVKRAMKQCRGVCQIITDDGPKILLPRAYLGEIKDGKGLSFAEFIREDLLANYKGFEALHVGLQDGVFSEVVRVKLTQSLTRLPSILSEEASVCIDDLLPSTPDWTTTDPFHSVALQIVARVTSRAFLGESLCKNKEWLRISIEFTKDIFSAIPVLRKYPPFLRPLVRPFLREVKCVMAHQAAATRIIEPELQRRREEREQQARRGEKPEKPLDSLQWIEEVSASKSSGYDVVIGQLSMSIASIHTTSAALTNIMFDLVAHPDLTDDVRAEIVQVLGPHKAGEWEKSTLFRFRLMDSVLKESQRMNPTGALSMRRRASAPLTLSNGTKIPAGAMMAVPTLPMWDGDLYANPDEYDGRRFLKLREQPGHENRWQFVTTAPDVYAFGHVKHACPGRFFASNELKVVLMHLLMKYDWRFAGGKQGVEARPKTVVAVESFRPDPTVRLEYRARTSEIDL</sequence>
<keyword evidence="6 8" id="KW-0408">Iron</keyword>
<reference evidence="10" key="1">
    <citation type="submission" date="2020-04" db="EMBL/GenBank/DDBJ databases">
        <title>Genome Assembly and Annotation of Botryosphaeria dothidea sdau 11-99, a Latent Pathogen of Apple Fruit Ring Rot in China.</title>
        <authorList>
            <person name="Yu C."/>
            <person name="Diao Y."/>
            <person name="Lu Q."/>
            <person name="Zhao J."/>
            <person name="Cui S."/>
            <person name="Peng C."/>
            <person name="He B."/>
            <person name="Liu H."/>
        </authorList>
    </citation>
    <scope>NUCLEOTIDE SEQUENCE [LARGE SCALE GENOMIC DNA]</scope>
    <source>
        <strain evidence="10">Sdau11-99</strain>
    </source>
</reference>
<dbReference type="EMBL" id="WWBZ02000051">
    <property type="protein sequence ID" value="KAF4303967.1"/>
    <property type="molecule type" value="Genomic_DNA"/>
</dbReference>
<dbReference type="OrthoDB" id="1844152at2759"/>
<protein>
    <submittedName>
        <fullName evidence="10">Cytochrome P450</fullName>
    </submittedName>
</protein>
<dbReference type="PANTHER" id="PTHR46206:SF2">
    <property type="entry name" value="CYTOCHROME P450 MONOOXYGENASE AUSG-RELATED"/>
    <property type="match status" value="1"/>
</dbReference>
<dbReference type="GO" id="GO:0004497">
    <property type="term" value="F:monooxygenase activity"/>
    <property type="evidence" value="ECO:0007669"/>
    <property type="project" value="UniProtKB-KW"/>
</dbReference>
<keyword evidence="5" id="KW-0560">Oxidoreductase</keyword>
<organism evidence="10 11">
    <name type="scientific">Botryosphaeria dothidea</name>
    <dbReference type="NCBI Taxonomy" id="55169"/>
    <lineage>
        <taxon>Eukaryota</taxon>
        <taxon>Fungi</taxon>
        <taxon>Dikarya</taxon>
        <taxon>Ascomycota</taxon>
        <taxon>Pezizomycotina</taxon>
        <taxon>Dothideomycetes</taxon>
        <taxon>Dothideomycetes incertae sedis</taxon>
        <taxon>Botryosphaeriales</taxon>
        <taxon>Botryosphaeriaceae</taxon>
        <taxon>Botryosphaeria</taxon>
    </lineage>
</organism>
<evidence type="ECO:0000256" key="2">
    <source>
        <dbReference type="ARBA" id="ARBA00010617"/>
    </source>
</evidence>
<dbReference type="Gene3D" id="1.10.630.10">
    <property type="entry name" value="Cytochrome P450"/>
    <property type="match status" value="1"/>
</dbReference>
<dbReference type="PANTHER" id="PTHR46206">
    <property type="entry name" value="CYTOCHROME P450"/>
    <property type="match status" value="1"/>
</dbReference>
<accession>A0A8H4IPA2</accession>
<name>A0A8H4IPA2_9PEZI</name>
<dbReference type="Pfam" id="PF00067">
    <property type="entry name" value="p450"/>
    <property type="match status" value="1"/>
</dbReference>
<dbReference type="PRINTS" id="PR00463">
    <property type="entry name" value="EP450I"/>
</dbReference>
<dbReference type="CDD" id="cd11041">
    <property type="entry name" value="CYP503A1-like"/>
    <property type="match status" value="1"/>
</dbReference>